<dbReference type="AlphaFoldDB" id="A0A4R4K881"/>
<dbReference type="PROSITE" id="PS51257">
    <property type="entry name" value="PROKAR_LIPOPROTEIN"/>
    <property type="match status" value="1"/>
</dbReference>
<proteinExistence type="predicted"/>
<dbReference type="RefSeq" id="WP_132120131.1">
    <property type="nucleotide sequence ID" value="NZ_SMJU01000011.1"/>
</dbReference>
<reference evidence="2 3" key="1">
    <citation type="submission" date="2019-02" db="EMBL/GenBank/DDBJ databases">
        <title>Arundinibacter roseus gen. nov., sp. nov., a new member of the family Cytophagaceae.</title>
        <authorList>
            <person name="Szuroczki S."/>
            <person name="Khayer B."/>
            <person name="Sproer C."/>
            <person name="Toumi M."/>
            <person name="Szabo A."/>
            <person name="Felfoldi T."/>
            <person name="Schumann P."/>
            <person name="Toth E."/>
        </authorList>
    </citation>
    <scope>NUCLEOTIDE SEQUENCE [LARGE SCALE GENOMIC DNA]</scope>
    <source>
        <strain evidence="2 3">DMA-k-7a</strain>
    </source>
</reference>
<gene>
    <name evidence="2" type="ORF">EZE20_17740</name>
</gene>
<name>A0A4R4K881_9BACT</name>
<dbReference type="SUPFAM" id="SSF51126">
    <property type="entry name" value="Pectin lyase-like"/>
    <property type="match status" value="1"/>
</dbReference>
<dbReference type="OrthoDB" id="9553347at2"/>
<organism evidence="2 3">
    <name type="scientific">Arundinibacter roseus</name>
    <dbReference type="NCBI Taxonomy" id="2070510"/>
    <lineage>
        <taxon>Bacteria</taxon>
        <taxon>Pseudomonadati</taxon>
        <taxon>Bacteroidota</taxon>
        <taxon>Cytophagia</taxon>
        <taxon>Cytophagales</taxon>
        <taxon>Spirosomataceae</taxon>
        <taxon>Arundinibacter</taxon>
    </lineage>
</organism>
<evidence type="ECO:0000313" key="2">
    <source>
        <dbReference type="EMBL" id="TDB62776.1"/>
    </source>
</evidence>
<dbReference type="Gene3D" id="2.160.20.10">
    <property type="entry name" value="Single-stranded right-handed beta-helix, Pectin lyase-like"/>
    <property type="match status" value="1"/>
</dbReference>
<protein>
    <submittedName>
        <fullName evidence="2">Uncharacterized protein</fullName>
    </submittedName>
</protein>
<evidence type="ECO:0000256" key="1">
    <source>
        <dbReference type="SAM" id="SignalP"/>
    </source>
</evidence>
<keyword evidence="3" id="KW-1185">Reference proteome</keyword>
<sequence length="392" mass="42493">MKKIMVFLFSLSLFLACQTAENNTPSALTSTIQTINDTDLIELKLPKGVKKQQVRWDKISNTVSFIANTQFSDMPNADLDKEGFYWSVPAAIKTVVIEKNVRITGGFRGMGNLAIEGKDRATSEIFGTNTKGWSLGPDGKTDPNTSCQNGAKGDDIVHDCEKWKYGAVSSSAPNTTTLLIKNLTITNARSYAITSFSTKIIMDGVHVRITRPLPDYHSNSDGISAGAGSIVKNSKFDCWDDAIKLYRDLTVENVTIVHNSNGAPFQLGWGNDNNVTNHSLKNILIEVKNQSYTNLALFSASLTSGKVTRNVTIDGLKVQYESTQKVRGTDPLPLFLMKSPDAVMNLNAQNVSMSAPIGLGGTGKVNLNICGSTEISNQYSCGNVSNVNGCGW</sequence>
<dbReference type="InterPro" id="IPR012334">
    <property type="entry name" value="Pectin_lyas_fold"/>
</dbReference>
<dbReference type="Proteomes" id="UP000295706">
    <property type="component" value="Unassembled WGS sequence"/>
</dbReference>
<evidence type="ECO:0000313" key="3">
    <source>
        <dbReference type="Proteomes" id="UP000295706"/>
    </source>
</evidence>
<dbReference type="EMBL" id="SMJU01000011">
    <property type="protein sequence ID" value="TDB62776.1"/>
    <property type="molecule type" value="Genomic_DNA"/>
</dbReference>
<keyword evidence="1" id="KW-0732">Signal</keyword>
<feature type="chain" id="PRO_5020241966" evidence="1">
    <location>
        <begin position="20"/>
        <end position="392"/>
    </location>
</feature>
<dbReference type="InterPro" id="IPR011050">
    <property type="entry name" value="Pectin_lyase_fold/virulence"/>
</dbReference>
<feature type="signal peptide" evidence="1">
    <location>
        <begin position="1"/>
        <end position="19"/>
    </location>
</feature>
<comment type="caution">
    <text evidence="2">The sequence shown here is derived from an EMBL/GenBank/DDBJ whole genome shotgun (WGS) entry which is preliminary data.</text>
</comment>
<accession>A0A4R4K881</accession>